<name>A0A0N5CD07_STREA</name>
<keyword evidence="2" id="KW-0812">Transmembrane</keyword>
<keyword evidence="2" id="KW-0472">Membrane</keyword>
<evidence type="ECO:0000313" key="3">
    <source>
        <dbReference type="Proteomes" id="UP000046392"/>
    </source>
</evidence>
<feature type="transmembrane region" description="Helical" evidence="2">
    <location>
        <begin position="6"/>
        <end position="27"/>
    </location>
</feature>
<proteinExistence type="predicted"/>
<reference evidence="4" key="1">
    <citation type="submission" date="2017-02" db="UniProtKB">
        <authorList>
            <consortium name="WormBaseParasite"/>
        </authorList>
    </citation>
    <scope>IDENTIFICATION</scope>
</reference>
<dbReference type="WBParaSite" id="SPAL_0001575500.1">
    <property type="protein sequence ID" value="SPAL_0001575500.1"/>
    <property type="gene ID" value="SPAL_0001575500"/>
</dbReference>
<evidence type="ECO:0000313" key="4">
    <source>
        <dbReference type="WBParaSite" id="SPAL_0001575500.1"/>
    </source>
</evidence>
<evidence type="ECO:0000256" key="2">
    <source>
        <dbReference type="SAM" id="Phobius"/>
    </source>
</evidence>
<accession>A0A0N5CD07</accession>
<feature type="compositionally biased region" description="Polar residues" evidence="1">
    <location>
        <begin position="145"/>
        <end position="158"/>
    </location>
</feature>
<keyword evidence="3" id="KW-1185">Reference proteome</keyword>
<dbReference type="Proteomes" id="UP000046392">
    <property type="component" value="Unplaced"/>
</dbReference>
<organism evidence="3 4">
    <name type="scientific">Strongyloides papillosus</name>
    <name type="common">Intestinal threadworm</name>
    <dbReference type="NCBI Taxonomy" id="174720"/>
    <lineage>
        <taxon>Eukaryota</taxon>
        <taxon>Metazoa</taxon>
        <taxon>Ecdysozoa</taxon>
        <taxon>Nematoda</taxon>
        <taxon>Chromadorea</taxon>
        <taxon>Rhabditida</taxon>
        <taxon>Tylenchina</taxon>
        <taxon>Panagrolaimomorpha</taxon>
        <taxon>Strongyloidoidea</taxon>
        <taxon>Strongyloididae</taxon>
        <taxon>Strongyloides</taxon>
    </lineage>
</organism>
<dbReference type="AlphaFoldDB" id="A0A0N5CD07"/>
<feature type="region of interest" description="Disordered" evidence="1">
    <location>
        <begin position="145"/>
        <end position="170"/>
    </location>
</feature>
<protein>
    <submittedName>
        <fullName evidence="4">Uncharacterized protein</fullName>
    </submittedName>
</protein>
<evidence type="ECO:0000256" key="1">
    <source>
        <dbReference type="SAM" id="MobiDB-lite"/>
    </source>
</evidence>
<sequence>MSLLIFVISFVTTIFILSLILGMIIFAKSRKFQNKYKPRERSFQAPPPSEENRASSSNDVEAVRDDSHCRDILPVSSNIGSLDSIQEKAPPSVPVDISMLESLDILHIGNLDTVKLHRSYSDQCFHISSYLINFEFQDDIQHHLSSTRRNPPSFSSYRNKQKLKRCNTSGNGSLDLQSSFVKEFEADLHTRLCSTRRSSTSLTLPSE</sequence>
<feature type="region of interest" description="Disordered" evidence="1">
    <location>
        <begin position="37"/>
        <end position="65"/>
    </location>
</feature>
<keyword evidence="2" id="KW-1133">Transmembrane helix</keyword>